<name>A0AAP8LA80_ECOLX</name>
<comment type="caution">
    <text evidence="1">The sequence shown here is derived from an EMBL/GenBank/DDBJ whole genome shotgun (WGS) entry which is preliminary data.</text>
</comment>
<dbReference type="Proteomes" id="UP000233549">
    <property type="component" value="Unassembled WGS sequence"/>
</dbReference>
<dbReference type="EMBL" id="PITP01000796">
    <property type="protein sequence ID" value="PKD78293.1"/>
    <property type="molecule type" value="Genomic_DNA"/>
</dbReference>
<reference evidence="1 2" key="1">
    <citation type="submission" date="2017-12" db="EMBL/GenBank/DDBJ databases">
        <title>Rapid rising of carbapenem-resistant Enterobacteriaceae(CRE) and emergence of colistin resistance genemcr-1 in CRE in the hospital of Henan, China.</title>
        <authorList>
            <person name="Sun Q."/>
            <person name="Zhang R."/>
            <person name="Li Y."/>
            <person name="Shen Y."/>
            <person name="Zhang Y."/>
            <person name="Yang J."/>
            <person name="Shu L."/>
            <person name="Zhou H."/>
            <person name="Wang Y."/>
            <person name="Wang B."/>
            <person name="Shen Z."/>
        </authorList>
    </citation>
    <scope>NUCLEOTIDE SEQUENCE [LARGE SCALE GENOMIC DNA]</scope>
    <source>
        <strain evidence="1 2">3512</strain>
    </source>
</reference>
<organism evidence="1 2">
    <name type="scientific">Escherichia coli</name>
    <dbReference type="NCBI Taxonomy" id="562"/>
    <lineage>
        <taxon>Bacteria</taxon>
        <taxon>Pseudomonadati</taxon>
        <taxon>Pseudomonadota</taxon>
        <taxon>Gammaproteobacteria</taxon>
        <taxon>Enterobacterales</taxon>
        <taxon>Enterobacteriaceae</taxon>
        <taxon>Escherichia</taxon>
    </lineage>
</organism>
<gene>
    <name evidence="1" type="ORF">CWS33_31030</name>
</gene>
<proteinExistence type="predicted"/>
<protein>
    <submittedName>
        <fullName evidence="1">Uncharacterized protein</fullName>
    </submittedName>
</protein>
<sequence length="97" mass="9660">PAQVELSQPLTLAAGTVLEADIRAADGTLYAKGSVLRADLALTAGARLGAGLVLNQAIPVRAFTVPKGTPLSIFSSLLTLSGDLSLAAGAYLPGGTD</sequence>
<accession>A0AAP8LA80</accession>
<feature type="non-terminal residue" evidence="1">
    <location>
        <position position="97"/>
    </location>
</feature>
<evidence type="ECO:0000313" key="1">
    <source>
        <dbReference type="EMBL" id="PKD78293.1"/>
    </source>
</evidence>
<dbReference type="AlphaFoldDB" id="A0AAP8LA80"/>
<feature type="non-terminal residue" evidence="1">
    <location>
        <position position="1"/>
    </location>
</feature>
<evidence type="ECO:0000313" key="2">
    <source>
        <dbReference type="Proteomes" id="UP000233549"/>
    </source>
</evidence>